<dbReference type="GO" id="GO:0071555">
    <property type="term" value="P:cell wall organization"/>
    <property type="evidence" value="ECO:0007669"/>
    <property type="project" value="UniProtKB-UniRule"/>
</dbReference>
<evidence type="ECO:0000256" key="8">
    <source>
        <dbReference type="SAM" id="SignalP"/>
    </source>
</evidence>
<keyword evidence="4 7" id="KW-0133">Cell shape</keyword>
<dbReference type="Pfam" id="PF03734">
    <property type="entry name" value="YkuD"/>
    <property type="match status" value="1"/>
</dbReference>
<organism evidence="10 11">
    <name type="scientific">Anditalea andensis</name>
    <dbReference type="NCBI Taxonomy" id="1048983"/>
    <lineage>
        <taxon>Bacteria</taxon>
        <taxon>Pseudomonadati</taxon>
        <taxon>Bacteroidota</taxon>
        <taxon>Cytophagia</taxon>
        <taxon>Cytophagales</taxon>
        <taxon>Cytophagaceae</taxon>
        <taxon>Anditalea</taxon>
    </lineage>
</organism>
<dbReference type="PROSITE" id="PS52029">
    <property type="entry name" value="LD_TPASE"/>
    <property type="match status" value="1"/>
</dbReference>
<dbReference type="InterPro" id="IPR005490">
    <property type="entry name" value="LD_TPept_cat_dom"/>
</dbReference>
<dbReference type="GO" id="GO:0016740">
    <property type="term" value="F:transferase activity"/>
    <property type="evidence" value="ECO:0007669"/>
    <property type="project" value="UniProtKB-KW"/>
</dbReference>
<feature type="signal peptide" evidence="8">
    <location>
        <begin position="1"/>
        <end position="20"/>
    </location>
</feature>
<dbReference type="InterPro" id="IPR052905">
    <property type="entry name" value="LD-transpeptidase_YkuD-like"/>
</dbReference>
<accession>A0A074L134</accession>
<dbReference type="UniPathway" id="UPA00219"/>
<keyword evidence="8" id="KW-0732">Signal</keyword>
<evidence type="ECO:0000256" key="7">
    <source>
        <dbReference type="PROSITE-ProRule" id="PRU01373"/>
    </source>
</evidence>
<comment type="similarity">
    <text evidence="2">Belongs to the YkuD family.</text>
</comment>
<dbReference type="PANTHER" id="PTHR41533:SF2">
    <property type="entry name" value="BLR7131 PROTEIN"/>
    <property type="match status" value="1"/>
</dbReference>
<dbReference type="InterPro" id="IPR002477">
    <property type="entry name" value="Peptidoglycan-bd-like"/>
</dbReference>
<dbReference type="InterPro" id="IPR036365">
    <property type="entry name" value="PGBD-like_sf"/>
</dbReference>
<feature type="domain" description="L,D-TPase catalytic" evidence="9">
    <location>
        <begin position="301"/>
        <end position="479"/>
    </location>
</feature>
<name>A0A074L134_9BACT</name>
<sequence>MKSTSYLFLFIIVLALYSCGQNPTADEISEQISLMSGDANKDSLYNKVYSQNDFHPIWVKAQGLNSQGEDFLEYLEEVKYDGLDKKDYLFDEIESLVSELSESDDPELHAVLDMMLSNSFIKLSHDLDLGKVDPTKLDMEWKIESEPVGEDYFQLLLDISENNASVSNTLDKLRPDNFRYDQLRALLKGALDEEERETIVLSFEGKIEEGDSHDKIPAIRRKLISIGDLRSYSPSDSNLYDESLAEGVKVFQSRHGLTNDGVLGADFLEAINYNHQDLITKLKVNLERFRWLPNFVEGEGDKVIVNIPDFNLEYISGNDTIFSSRVVVGKEYRQTPVFSSKMSYLVFSPTWTLPTTILWEDAIPAIQKDRNYLTKNNMQVVTTSGEPVDAGNIDWNNVSPSNFSYMIRQTPGSHNSLGRVKFMFPNDYSIYIHDSPAKSLYEKDERAFSSGCIRIEKPKEFASLLLEDSDWDETGIIQAMDMPNEKNVNLDKNPEVWILYLTIWENKEGLQVREDIYGGDKKLAQALSLPVSEYFL</sequence>
<comment type="caution">
    <text evidence="10">The sequence shown here is derived from an EMBL/GenBank/DDBJ whole genome shotgun (WGS) entry which is preliminary data.</text>
</comment>
<gene>
    <name evidence="10" type="ORF">EL17_04125</name>
</gene>
<dbReference type="OrthoDB" id="9778545at2"/>
<protein>
    <recommendedName>
        <fullName evidence="9">L,D-TPase catalytic domain-containing protein</fullName>
    </recommendedName>
</protein>
<dbReference type="STRING" id="1048983.EL17_04125"/>
<dbReference type="EMBL" id="JMIH01000014">
    <property type="protein sequence ID" value="KEO74874.1"/>
    <property type="molecule type" value="Genomic_DNA"/>
</dbReference>
<evidence type="ECO:0000313" key="11">
    <source>
        <dbReference type="Proteomes" id="UP000027821"/>
    </source>
</evidence>
<evidence type="ECO:0000256" key="1">
    <source>
        <dbReference type="ARBA" id="ARBA00004752"/>
    </source>
</evidence>
<dbReference type="PROSITE" id="PS51257">
    <property type="entry name" value="PROKAR_LIPOPROTEIN"/>
    <property type="match status" value="1"/>
</dbReference>
<feature type="active site" description="Nucleophile" evidence="7">
    <location>
        <position position="452"/>
    </location>
</feature>
<evidence type="ECO:0000256" key="3">
    <source>
        <dbReference type="ARBA" id="ARBA00022679"/>
    </source>
</evidence>
<proteinExistence type="inferred from homology"/>
<dbReference type="SUPFAM" id="SSF47090">
    <property type="entry name" value="PGBD-like"/>
    <property type="match status" value="1"/>
</dbReference>
<keyword evidence="3" id="KW-0808">Transferase</keyword>
<dbReference type="RefSeq" id="WP_051719819.1">
    <property type="nucleotide sequence ID" value="NZ_JMIH01000014.1"/>
</dbReference>
<dbReference type="InterPro" id="IPR045380">
    <property type="entry name" value="LD_TPept_scaffold_dom"/>
</dbReference>
<reference evidence="10 11" key="1">
    <citation type="submission" date="2014-04" db="EMBL/GenBank/DDBJ databases">
        <title>Characterization and application of a salt tolerant electro-active bacterium.</title>
        <authorList>
            <person name="Yang L."/>
            <person name="Wei S."/>
            <person name="Tay Q.X.M."/>
        </authorList>
    </citation>
    <scope>NUCLEOTIDE SEQUENCE [LARGE SCALE GENOMIC DNA]</scope>
    <source>
        <strain evidence="10 11">LY1</strain>
    </source>
</reference>
<keyword evidence="6 7" id="KW-0961">Cell wall biogenesis/degradation</keyword>
<evidence type="ECO:0000259" key="9">
    <source>
        <dbReference type="PROSITE" id="PS52029"/>
    </source>
</evidence>
<dbReference type="InterPro" id="IPR038063">
    <property type="entry name" value="Transpep_catalytic_dom"/>
</dbReference>
<feature type="active site" description="Proton donor/acceptor" evidence="7">
    <location>
        <position position="433"/>
    </location>
</feature>
<evidence type="ECO:0000313" key="10">
    <source>
        <dbReference type="EMBL" id="KEO74874.1"/>
    </source>
</evidence>
<evidence type="ECO:0000256" key="6">
    <source>
        <dbReference type="ARBA" id="ARBA00023316"/>
    </source>
</evidence>
<dbReference type="GO" id="GO:0009252">
    <property type="term" value="P:peptidoglycan biosynthetic process"/>
    <property type="evidence" value="ECO:0007669"/>
    <property type="project" value="UniProtKB-UniPathway"/>
</dbReference>
<dbReference type="InterPro" id="IPR036366">
    <property type="entry name" value="PGBDSf"/>
</dbReference>
<comment type="pathway">
    <text evidence="1 7">Cell wall biogenesis; peptidoglycan biosynthesis.</text>
</comment>
<evidence type="ECO:0000256" key="2">
    <source>
        <dbReference type="ARBA" id="ARBA00005992"/>
    </source>
</evidence>
<dbReference type="GO" id="GO:0008360">
    <property type="term" value="P:regulation of cell shape"/>
    <property type="evidence" value="ECO:0007669"/>
    <property type="project" value="UniProtKB-UniRule"/>
</dbReference>
<keyword evidence="5 7" id="KW-0573">Peptidoglycan synthesis</keyword>
<evidence type="ECO:0000256" key="5">
    <source>
        <dbReference type="ARBA" id="ARBA00022984"/>
    </source>
</evidence>
<dbReference type="eggNOG" id="COG2989">
    <property type="taxonomic scope" value="Bacteria"/>
</dbReference>
<dbReference type="CDD" id="cd16913">
    <property type="entry name" value="YkuD_like"/>
    <property type="match status" value="1"/>
</dbReference>
<keyword evidence="11" id="KW-1185">Reference proteome</keyword>
<dbReference type="Gene3D" id="1.10.101.10">
    <property type="entry name" value="PGBD-like superfamily/PGBD"/>
    <property type="match status" value="1"/>
</dbReference>
<evidence type="ECO:0000256" key="4">
    <source>
        <dbReference type="ARBA" id="ARBA00022960"/>
    </source>
</evidence>
<dbReference type="Pfam" id="PF01471">
    <property type="entry name" value="PG_binding_1"/>
    <property type="match status" value="1"/>
</dbReference>
<dbReference type="Proteomes" id="UP000027821">
    <property type="component" value="Unassembled WGS sequence"/>
</dbReference>
<dbReference type="AlphaFoldDB" id="A0A074L134"/>
<dbReference type="Gene3D" id="2.40.440.10">
    <property type="entry name" value="L,D-transpeptidase catalytic domain-like"/>
    <property type="match status" value="1"/>
</dbReference>
<feature type="chain" id="PRO_5001697755" description="L,D-TPase catalytic domain-containing protein" evidence="8">
    <location>
        <begin position="21"/>
        <end position="536"/>
    </location>
</feature>
<dbReference type="PANTHER" id="PTHR41533">
    <property type="entry name" value="L,D-TRANSPEPTIDASE HI_1667-RELATED"/>
    <property type="match status" value="1"/>
</dbReference>
<dbReference type="SUPFAM" id="SSF141523">
    <property type="entry name" value="L,D-transpeptidase catalytic domain-like"/>
    <property type="match status" value="1"/>
</dbReference>
<dbReference type="Pfam" id="PF20142">
    <property type="entry name" value="Scaffold"/>
    <property type="match status" value="1"/>
</dbReference>
<dbReference type="GO" id="GO:0004180">
    <property type="term" value="F:carboxypeptidase activity"/>
    <property type="evidence" value="ECO:0007669"/>
    <property type="project" value="UniProtKB-ARBA"/>
</dbReference>